<proteinExistence type="predicted"/>
<feature type="compositionally biased region" description="Basic and acidic residues" evidence="1">
    <location>
        <begin position="7"/>
        <end position="20"/>
    </location>
</feature>
<evidence type="ECO:0000256" key="1">
    <source>
        <dbReference type="SAM" id="MobiDB-lite"/>
    </source>
</evidence>
<dbReference type="RefSeq" id="WP_120719480.1">
    <property type="nucleotide sequence ID" value="NZ_CP032698.1"/>
</dbReference>
<dbReference type="AlphaFoldDB" id="A0A387H6G9"/>
<keyword evidence="3" id="KW-1185">Reference proteome</keyword>
<gene>
    <name evidence="2" type="ORF">DWB77_00248</name>
</gene>
<accession>A0A387H6G9</accession>
<organism evidence="2 3">
    <name type="scientific">Streptomyces hundungensis</name>
    <dbReference type="NCBI Taxonomy" id="1077946"/>
    <lineage>
        <taxon>Bacteria</taxon>
        <taxon>Bacillati</taxon>
        <taxon>Actinomycetota</taxon>
        <taxon>Actinomycetes</taxon>
        <taxon>Kitasatosporales</taxon>
        <taxon>Streptomycetaceae</taxon>
        <taxon>Streptomyces</taxon>
    </lineage>
</organism>
<evidence type="ECO:0000313" key="2">
    <source>
        <dbReference type="EMBL" id="AYG78141.1"/>
    </source>
</evidence>
<dbReference type="EMBL" id="CP032698">
    <property type="protein sequence ID" value="AYG78141.1"/>
    <property type="molecule type" value="Genomic_DNA"/>
</dbReference>
<dbReference type="Proteomes" id="UP000271554">
    <property type="component" value="Chromosome"/>
</dbReference>
<dbReference type="KEGG" id="shun:DWB77_00248"/>
<reference evidence="2 3" key="1">
    <citation type="submission" date="2018-10" db="EMBL/GenBank/DDBJ databases">
        <title>Relationship between Morphology and Antimicrobial Activity in Streptomyces.</title>
        <authorList>
            <person name="Kang H.J."/>
            <person name="Kim S.B."/>
        </authorList>
    </citation>
    <scope>NUCLEOTIDE SEQUENCE [LARGE SCALE GENOMIC DNA]</scope>
    <source>
        <strain evidence="2 3">BH38</strain>
    </source>
</reference>
<name>A0A387H6G9_9ACTN</name>
<sequence length="65" mass="7228">MRMPPVADRDGDQRAGHDVAHTMSFAAFARAPDRRRTEAGLVREDGDQPRPSPSILPPWLKAEYG</sequence>
<feature type="compositionally biased region" description="Basic and acidic residues" evidence="1">
    <location>
        <begin position="31"/>
        <end position="48"/>
    </location>
</feature>
<evidence type="ECO:0000313" key="3">
    <source>
        <dbReference type="Proteomes" id="UP000271554"/>
    </source>
</evidence>
<feature type="region of interest" description="Disordered" evidence="1">
    <location>
        <begin position="1"/>
        <end position="65"/>
    </location>
</feature>
<protein>
    <submittedName>
        <fullName evidence="2">Uncharacterized protein</fullName>
    </submittedName>
</protein>